<dbReference type="Gene3D" id="1.10.10.60">
    <property type="entry name" value="Homeodomain-like"/>
    <property type="match status" value="1"/>
</dbReference>
<dbReference type="CDD" id="cd00009">
    <property type="entry name" value="AAA"/>
    <property type="match status" value="1"/>
</dbReference>
<keyword evidence="5" id="KW-0804">Transcription</keyword>
<evidence type="ECO:0000256" key="4">
    <source>
        <dbReference type="ARBA" id="ARBA00023125"/>
    </source>
</evidence>
<dbReference type="Pfam" id="PF02954">
    <property type="entry name" value="HTH_8"/>
    <property type="match status" value="1"/>
</dbReference>
<dbReference type="PROSITE" id="PS00675">
    <property type="entry name" value="SIGMA54_INTERACT_1"/>
    <property type="match status" value="1"/>
</dbReference>
<dbReference type="PRINTS" id="PR01590">
    <property type="entry name" value="HTHFIS"/>
</dbReference>
<dbReference type="Gene3D" id="1.10.8.60">
    <property type="match status" value="1"/>
</dbReference>
<dbReference type="InterPro" id="IPR009057">
    <property type="entry name" value="Homeodomain-like_sf"/>
</dbReference>
<dbReference type="InterPro" id="IPR003593">
    <property type="entry name" value="AAA+_ATPase"/>
</dbReference>
<dbReference type="PANTHER" id="PTHR32071">
    <property type="entry name" value="TRANSCRIPTIONAL REGULATORY PROTEIN"/>
    <property type="match status" value="1"/>
</dbReference>
<organism evidence="7 8">
    <name type="scientific">Chloroherpeton thalassium (strain ATCC 35110 / GB-78)</name>
    <dbReference type="NCBI Taxonomy" id="517418"/>
    <lineage>
        <taxon>Bacteria</taxon>
        <taxon>Pseudomonadati</taxon>
        <taxon>Chlorobiota</taxon>
        <taxon>Chlorobiia</taxon>
        <taxon>Chlorobiales</taxon>
        <taxon>Chloroherpetonaceae</taxon>
        <taxon>Chloroherpeton</taxon>
    </lineage>
</organism>
<keyword evidence="2" id="KW-0067">ATP-binding</keyword>
<dbReference type="HOGENOM" id="CLU_000445_0_7_10"/>
<dbReference type="STRING" id="517418.Ctha_0977"/>
<dbReference type="Pfam" id="PF00158">
    <property type="entry name" value="Sigma54_activat"/>
    <property type="match status" value="1"/>
</dbReference>
<protein>
    <submittedName>
        <fullName evidence="7">Sigma54 specific transcriptional regulator, Fis family</fullName>
    </submittedName>
</protein>
<keyword evidence="1" id="KW-0547">Nucleotide-binding</keyword>
<dbReference type="eggNOG" id="COG2204">
    <property type="taxonomic scope" value="Bacteria"/>
</dbReference>
<dbReference type="PROSITE" id="PS50045">
    <property type="entry name" value="SIGMA54_INTERACT_4"/>
    <property type="match status" value="1"/>
</dbReference>
<dbReference type="InterPro" id="IPR058031">
    <property type="entry name" value="AAA_lid_NorR"/>
</dbReference>
<evidence type="ECO:0000259" key="6">
    <source>
        <dbReference type="PROSITE" id="PS50045"/>
    </source>
</evidence>
<dbReference type="FunFam" id="3.40.50.300:FF:000006">
    <property type="entry name" value="DNA-binding transcriptional regulator NtrC"/>
    <property type="match status" value="1"/>
</dbReference>
<dbReference type="SUPFAM" id="SSF52540">
    <property type="entry name" value="P-loop containing nucleoside triphosphate hydrolases"/>
    <property type="match status" value="1"/>
</dbReference>
<dbReference type="OrthoDB" id="9811901at2"/>
<proteinExistence type="predicted"/>
<keyword evidence="3" id="KW-0805">Transcription regulation</keyword>
<evidence type="ECO:0000256" key="1">
    <source>
        <dbReference type="ARBA" id="ARBA00022741"/>
    </source>
</evidence>
<evidence type="ECO:0000313" key="8">
    <source>
        <dbReference type="Proteomes" id="UP000001208"/>
    </source>
</evidence>
<dbReference type="PROSITE" id="PS00676">
    <property type="entry name" value="SIGMA54_INTERACT_2"/>
    <property type="match status" value="1"/>
</dbReference>
<keyword evidence="8" id="KW-1185">Reference proteome</keyword>
<evidence type="ECO:0000256" key="3">
    <source>
        <dbReference type="ARBA" id="ARBA00023015"/>
    </source>
</evidence>
<dbReference type="Proteomes" id="UP000001208">
    <property type="component" value="Chromosome"/>
</dbReference>
<dbReference type="SMART" id="SM00382">
    <property type="entry name" value="AAA"/>
    <property type="match status" value="1"/>
</dbReference>
<name>B3QXG8_CHLT3</name>
<dbReference type="PANTHER" id="PTHR32071:SF121">
    <property type="entry name" value="SIGMA L-DEPENDENT TRANSCRIPTIONAL REGULATOR YQIR-RELATED"/>
    <property type="match status" value="1"/>
</dbReference>
<dbReference type="AlphaFoldDB" id="B3QXG8"/>
<reference evidence="7 8" key="1">
    <citation type="submission" date="2008-06" db="EMBL/GenBank/DDBJ databases">
        <title>Complete sequence of Chloroherpeton thalassium ATCC 35110.</title>
        <authorList>
            <consortium name="US DOE Joint Genome Institute"/>
            <person name="Lucas S."/>
            <person name="Copeland A."/>
            <person name="Lapidus A."/>
            <person name="Glavina del Rio T."/>
            <person name="Dalin E."/>
            <person name="Tice H."/>
            <person name="Bruce D."/>
            <person name="Goodwin L."/>
            <person name="Pitluck S."/>
            <person name="Schmutz J."/>
            <person name="Larimer F."/>
            <person name="Land M."/>
            <person name="Hauser L."/>
            <person name="Kyrpides N."/>
            <person name="Mikhailova N."/>
            <person name="Liu Z."/>
            <person name="Li T."/>
            <person name="Zhao F."/>
            <person name="Overmann J."/>
            <person name="Bryant D.A."/>
            <person name="Richardson P."/>
        </authorList>
    </citation>
    <scope>NUCLEOTIDE SEQUENCE [LARGE SCALE GENOMIC DNA]</scope>
    <source>
        <strain evidence="8">ATCC 35110 / GB-78</strain>
    </source>
</reference>
<evidence type="ECO:0000256" key="2">
    <source>
        <dbReference type="ARBA" id="ARBA00022840"/>
    </source>
</evidence>
<gene>
    <name evidence="7" type="ordered locus">Ctha_0977</name>
</gene>
<dbReference type="Pfam" id="PF25601">
    <property type="entry name" value="AAA_lid_14"/>
    <property type="match status" value="1"/>
</dbReference>
<dbReference type="GO" id="GO:0006355">
    <property type="term" value="P:regulation of DNA-templated transcription"/>
    <property type="evidence" value="ECO:0007669"/>
    <property type="project" value="InterPro"/>
</dbReference>
<sequence length="401" mass="45695">MQSGGIIIGQSPEIRRLMSLAKQVASTDVTVLLTGESGTGKEVFAKFIHRHSLRNTKTLIPVNCGAIPQGVLESELFGHEKGAFTGATQLRKGYFETADNGSIFLDEIGEMPLETQVKLLRVLETGEFQRVGASNTVHCDVRIIAATNRDLQKEVQEKRFREDLYFRLRTVELHLPPLRERQSDVLLLAEQFVHDFEKKHHRKFVGFTAQATEMLLRHTWPGNIRELRNLIESLIVLEHDEKITPEKLEKYLNRSREKEALLPEKPHADLDEKQLIYRALIQLQSDMSQIKAMMSHLLEDPSPPATSLLLPEPRQPIERAEEEPANRQDSLPELLRSFYDKAADGGQAPSLSELERYAIEETLKRYQGNKRKTAKALGITERTLYRKLNEYQIGKNSAGEN</sequence>
<keyword evidence="4" id="KW-0238">DNA-binding</keyword>
<dbReference type="InterPro" id="IPR027417">
    <property type="entry name" value="P-loop_NTPase"/>
</dbReference>
<dbReference type="InterPro" id="IPR025662">
    <property type="entry name" value="Sigma_54_int_dom_ATP-bd_1"/>
</dbReference>
<dbReference type="EMBL" id="CP001100">
    <property type="protein sequence ID" value="ACF13442.1"/>
    <property type="molecule type" value="Genomic_DNA"/>
</dbReference>
<evidence type="ECO:0000313" key="7">
    <source>
        <dbReference type="EMBL" id="ACF13442.1"/>
    </source>
</evidence>
<dbReference type="RefSeq" id="WP_012499526.1">
    <property type="nucleotide sequence ID" value="NC_011026.1"/>
</dbReference>
<dbReference type="Gene3D" id="3.40.50.300">
    <property type="entry name" value="P-loop containing nucleotide triphosphate hydrolases"/>
    <property type="match status" value="1"/>
</dbReference>
<dbReference type="InterPro" id="IPR025944">
    <property type="entry name" value="Sigma_54_int_dom_CS"/>
</dbReference>
<dbReference type="GO" id="GO:0005524">
    <property type="term" value="F:ATP binding"/>
    <property type="evidence" value="ECO:0007669"/>
    <property type="project" value="UniProtKB-KW"/>
</dbReference>
<feature type="domain" description="Sigma-54 factor interaction" evidence="6">
    <location>
        <begin position="7"/>
        <end position="236"/>
    </location>
</feature>
<dbReference type="GO" id="GO:0043565">
    <property type="term" value="F:sequence-specific DNA binding"/>
    <property type="evidence" value="ECO:0007669"/>
    <property type="project" value="InterPro"/>
</dbReference>
<evidence type="ECO:0000256" key="5">
    <source>
        <dbReference type="ARBA" id="ARBA00023163"/>
    </source>
</evidence>
<accession>B3QXG8</accession>
<dbReference type="PROSITE" id="PS00688">
    <property type="entry name" value="SIGMA54_INTERACT_3"/>
    <property type="match status" value="1"/>
</dbReference>
<dbReference type="KEGG" id="cts:Ctha_0977"/>
<dbReference type="InterPro" id="IPR002078">
    <property type="entry name" value="Sigma_54_int"/>
</dbReference>
<dbReference type="InterPro" id="IPR025943">
    <property type="entry name" value="Sigma_54_int_dom_ATP-bd_2"/>
</dbReference>
<dbReference type="SUPFAM" id="SSF46689">
    <property type="entry name" value="Homeodomain-like"/>
    <property type="match status" value="1"/>
</dbReference>
<dbReference type="InterPro" id="IPR002197">
    <property type="entry name" value="HTH_Fis"/>
</dbReference>